<evidence type="ECO:0008006" key="5">
    <source>
        <dbReference type="Google" id="ProtNLM"/>
    </source>
</evidence>
<evidence type="ECO:0000256" key="1">
    <source>
        <dbReference type="SAM" id="MobiDB-lite"/>
    </source>
</evidence>
<keyword evidence="4" id="KW-1185">Reference proteome</keyword>
<accession>A0A9N7Z5R0</accession>
<feature type="chain" id="PRO_5040457072" description="Secreted protein" evidence="2">
    <location>
        <begin position="18"/>
        <end position="134"/>
    </location>
</feature>
<keyword evidence="2" id="KW-0732">Signal</keyword>
<gene>
    <name evidence="3" type="ORF">PLEPLA_LOCUS38489</name>
</gene>
<reference evidence="3" key="1">
    <citation type="submission" date="2020-03" db="EMBL/GenBank/DDBJ databases">
        <authorList>
            <person name="Weist P."/>
        </authorList>
    </citation>
    <scope>NUCLEOTIDE SEQUENCE</scope>
</reference>
<organism evidence="3 4">
    <name type="scientific">Pleuronectes platessa</name>
    <name type="common">European plaice</name>
    <dbReference type="NCBI Taxonomy" id="8262"/>
    <lineage>
        <taxon>Eukaryota</taxon>
        <taxon>Metazoa</taxon>
        <taxon>Chordata</taxon>
        <taxon>Craniata</taxon>
        <taxon>Vertebrata</taxon>
        <taxon>Euteleostomi</taxon>
        <taxon>Actinopterygii</taxon>
        <taxon>Neopterygii</taxon>
        <taxon>Teleostei</taxon>
        <taxon>Neoteleostei</taxon>
        <taxon>Acanthomorphata</taxon>
        <taxon>Carangaria</taxon>
        <taxon>Pleuronectiformes</taxon>
        <taxon>Pleuronectoidei</taxon>
        <taxon>Pleuronectidae</taxon>
        <taxon>Pleuronectes</taxon>
    </lineage>
</organism>
<protein>
    <recommendedName>
        <fullName evidence="5">Secreted protein</fullName>
    </recommendedName>
</protein>
<dbReference type="AlphaFoldDB" id="A0A9N7Z5R0"/>
<proteinExistence type="predicted"/>
<feature type="signal peptide" evidence="2">
    <location>
        <begin position="1"/>
        <end position="17"/>
    </location>
</feature>
<evidence type="ECO:0000313" key="4">
    <source>
        <dbReference type="Proteomes" id="UP001153269"/>
    </source>
</evidence>
<comment type="caution">
    <text evidence="3">The sequence shown here is derived from an EMBL/GenBank/DDBJ whole genome shotgun (WGS) entry which is preliminary data.</text>
</comment>
<dbReference type="Proteomes" id="UP001153269">
    <property type="component" value="Unassembled WGS sequence"/>
</dbReference>
<dbReference type="EMBL" id="CADEAL010004068">
    <property type="protein sequence ID" value="CAB1450797.1"/>
    <property type="molecule type" value="Genomic_DNA"/>
</dbReference>
<feature type="region of interest" description="Disordered" evidence="1">
    <location>
        <begin position="108"/>
        <end position="134"/>
    </location>
</feature>
<name>A0A9N7Z5R0_PLEPL</name>
<evidence type="ECO:0000256" key="2">
    <source>
        <dbReference type="SAM" id="SignalP"/>
    </source>
</evidence>
<evidence type="ECO:0000313" key="3">
    <source>
        <dbReference type="EMBL" id="CAB1450797.1"/>
    </source>
</evidence>
<sequence length="134" mass="15057">MLTSYSLFVSLCCVVLAFHGAPTNWGFIKLQTGVSHSSTADLSRRIVRLRCPTVMRVLFIPSVLHTSQFMVVYPHMDRYQLRLTTAPWSLTPHPVHTAWWFRVRPQSQRPRPAAPDLISTSLHTGGPGQPLPAP</sequence>